<comment type="caution">
    <text evidence="11">The sequence shown here is derived from an EMBL/GenBank/DDBJ whole genome shotgun (WGS) entry which is preliminary data.</text>
</comment>
<evidence type="ECO:0000313" key="12">
    <source>
        <dbReference type="Proteomes" id="UP000029738"/>
    </source>
</evidence>
<dbReference type="OrthoDB" id="417111at2"/>
<feature type="domain" description="Histidine kinase" evidence="9">
    <location>
        <begin position="195"/>
        <end position="411"/>
    </location>
</feature>
<dbReference type="Gene3D" id="1.10.287.130">
    <property type="match status" value="1"/>
</dbReference>
<evidence type="ECO:0000256" key="3">
    <source>
        <dbReference type="ARBA" id="ARBA00022553"/>
    </source>
</evidence>
<dbReference type="InterPro" id="IPR041610">
    <property type="entry name" value="ArlS_N"/>
</dbReference>
<evidence type="ECO:0000256" key="7">
    <source>
        <dbReference type="ARBA" id="ARBA00055745"/>
    </source>
</evidence>
<dbReference type="Pfam" id="PF18719">
    <property type="entry name" value="ArlS_N"/>
    <property type="match status" value="1"/>
</dbReference>
<keyword evidence="5 11" id="KW-0418">Kinase</keyword>
<proteinExistence type="predicted"/>
<dbReference type="SUPFAM" id="SSF55874">
    <property type="entry name" value="ATPase domain of HSP90 chaperone/DNA topoisomerase II/histidine kinase"/>
    <property type="match status" value="1"/>
</dbReference>
<dbReference type="SMART" id="SM00387">
    <property type="entry name" value="HATPase_c"/>
    <property type="match status" value="1"/>
</dbReference>
<dbReference type="PROSITE" id="PS50109">
    <property type="entry name" value="HIS_KIN"/>
    <property type="match status" value="1"/>
</dbReference>
<dbReference type="Gene3D" id="3.30.565.10">
    <property type="entry name" value="Histidine kinase-like ATPase, C-terminal domain"/>
    <property type="match status" value="1"/>
</dbReference>
<dbReference type="AlphaFoldDB" id="A0A0C1QPU8"/>
<evidence type="ECO:0000313" key="11">
    <source>
        <dbReference type="EMBL" id="KIE07559.1"/>
    </source>
</evidence>
<reference evidence="10" key="2">
    <citation type="submission" date="2019-11" db="EMBL/GenBank/DDBJ databases">
        <title>Improved Assembly of Tolypothrix boutellei genome.</title>
        <authorList>
            <person name="Sarangi A.N."/>
            <person name="Mukherjee M."/>
            <person name="Ghosh S."/>
            <person name="Singh D."/>
            <person name="Das A."/>
            <person name="Kant S."/>
            <person name="Prusty A."/>
            <person name="Tripathy S."/>
        </authorList>
    </citation>
    <scope>NUCLEOTIDE SEQUENCE</scope>
    <source>
        <strain evidence="10">VB521301</strain>
    </source>
</reference>
<dbReference type="Proteomes" id="UP000029738">
    <property type="component" value="Unassembled WGS sequence"/>
</dbReference>
<dbReference type="InterPro" id="IPR005467">
    <property type="entry name" value="His_kinase_dom"/>
</dbReference>
<dbReference type="CDD" id="cd00082">
    <property type="entry name" value="HisKA"/>
    <property type="match status" value="1"/>
</dbReference>
<dbReference type="EMBL" id="JHEG02000059">
    <property type="protein sequence ID" value="KIE07559.1"/>
    <property type="molecule type" value="Genomic_DNA"/>
</dbReference>
<dbReference type="InterPro" id="IPR004358">
    <property type="entry name" value="Sig_transdc_His_kin-like_C"/>
</dbReference>
<dbReference type="EC" id="2.7.13.3" evidence="2"/>
<keyword evidence="8" id="KW-1133">Transmembrane helix</keyword>
<dbReference type="InterPro" id="IPR003661">
    <property type="entry name" value="HisK_dim/P_dom"/>
</dbReference>
<evidence type="ECO:0000256" key="4">
    <source>
        <dbReference type="ARBA" id="ARBA00022679"/>
    </source>
</evidence>
<dbReference type="EMBL" id="JHEG04000001">
    <property type="protein sequence ID" value="KAF3888956.1"/>
    <property type="molecule type" value="Genomic_DNA"/>
</dbReference>
<reference evidence="11" key="1">
    <citation type="journal article" date="2015" name="Genome Announc.">
        <title>Draft Genome Sequence of Tolypothrix boutellei Strain VB521301.</title>
        <authorList>
            <person name="Chandrababunaidu M.M."/>
            <person name="Singh D."/>
            <person name="Sen D."/>
            <person name="Bhan S."/>
            <person name="Das S."/>
            <person name="Gupta A."/>
            <person name="Adhikary S.P."/>
            <person name="Tripathy S."/>
        </authorList>
    </citation>
    <scope>NUCLEOTIDE SEQUENCE</scope>
    <source>
        <strain evidence="11">VB521301</strain>
    </source>
</reference>
<gene>
    <name evidence="11" type="ORF">DA73_0241600</name>
    <name evidence="10" type="ORF">DA73_0400028345</name>
</gene>
<accession>A0A0C1QPU8</accession>
<dbReference type="InterPro" id="IPR050736">
    <property type="entry name" value="Sensor_HK_Regulatory"/>
</dbReference>
<protein>
    <recommendedName>
        <fullName evidence="2">histidine kinase</fullName>
        <ecNumber evidence="2">2.7.13.3</ecNumber>
    </recommendedName>
</protein>
<comment type="function">
    <text evidence="7">Photoreceptor which exists in two forms that are reversibly interconvertible by light: the R form that absorbs maximally in the red region of the spectrum and the FR form that absorbs maximally in the far-red region.</text>
</comment>
<dbReference type="RefSeq" id="WP_050046774.1">
    <property type="nucleotide sequence ID" value="NZ_JHEG04000001.1"/>
</dbReference>
<feature type="transmembrane region" description="Helical" evidence="8">
    <location>
        <begin position="154"/>
        <end position="174"/>
    </location>
</feature>
<dbReference type="SUPFAM" id="SSF47384">
    <property type="entry name" value="Homodimeric domain of signal transducing histidine kinase"/>
    <property type="match status" value="1"/>
</dbReference>
<organism evidence="11">
    <name type="scientific">Tolypothrix bouteillei VB521301</name>
    <dbReference type="NCBI Taxonomy" id="1479485"/>
    <lineage>
        <taxon>Bacteria</taxon>
        <taxon>Bacillati</taxon>
        <taxon>Cyanobacteriota</taxon>
        <taxon>Cyanophyceae</taxon>
        <taxon>Nostocales</taxon>
        <taxon>Tolypothrichaceae</taxon>
        <taxon>Tolypothrix</taxon>
    </lineage>
</organism>
<evidence type="ECO:0000256" key="2">
    <source>
        <dbReference type="ARBA" id="ARBA00012438"/>
    </source>
</evidence>
<feature type="transmembrane region" description="Helical" evidence="8">
    <location>
        <begin position="12"/>
        <end position="32"/>
    </location>
</feature>
<dbReference type="PANTHER" id="PTHR43711:SF1">
    <property type="entry name" value="HISTIDINE KINASE 1"/>
    <property type="match status" value="1"/>
</dbReference>
<evidence type="ECO:0000313" key="10">
    <source>
        <dbReference type="EMBL" id="KAF3888956.1"/>
    </source>
</evidence>
<comment type="catalytic activity">
    <reaction evidence="1">
        <text>ATP + protein L-histidine = ADP + protein N-phospho-L-histidine.</text>
        <dbReference type="EC" id="2.7.13.3"/>
    </reaction>
</comment>
<keyword evidence="4" id="KW-0808">Transferase</keyword>
<name>A0A0C1QPU8_9CYAN</name>
<dbReference type="Pfam" id="PF02518">
    <property type="entry name" value="HATPase_c"/>
    <property type="match status" value="1"/>
</dbReference>
<dbReference type="PANTHER" id="PTHR43711">
    <property type="entry name" value="TWO-COMPONENT HISTIDINE KINASE"/>
    <property type="match status" value="1"/>
</dbReference>
<evidence type="ECO:0000256" key="6">
    <source>
        <dbReference type="ARBA" id="ARBA00023012"/>
    </source>
</evidence>
<dbReference type="Pfam" id="PF00512">
    <property type="entry name" value="HisKA"/>
    <property type="match status" value="1"/>
</dbReference>
<dbReference type="STRING" id="1479485.DA73_0241600"/>
<evidence type="ECO:0000256" key="8">
    <source>
        <dbReference type="SAM" id="Phobius"/>
    </source>
</evidence>
<keyword evidence="3" id="KW-0597">Phosphoprotein</keyword>
<keyword evidence="8" id="KW-0472">Membrane</keyword>
<dbReference type="InterPro" id="IPR036097">
    <property type="entry name" value="HisK_dim/P_sf"/>
</dbReference>
<dbReference type="PRINTS" id="PR00344">
    <property type="entry name" value="BCTRLSENSOR"/>
</dbReference>
<dbReference type="InterPro" id="IPR036890">
    <property type="entry name" value="HATPase_C_sf"/>
</dbReference>
<dbReference type="GO" id="GO:0000155">
    <property type="term" value="F:phosphorelay sensor kinase activity"/>
    <property type="evidence" value="ECO:0007669"/>
    <property type="project" value="InterPro"/>
</dbReference>
<keyword evidence="12" id="KW-1185">Reference proteome</keyword>
<dbReference type="SMART" id="SM00388">
    <property type="entry name" value="HisKA"/>
    <property type="match status" value="1"/>
</dbReference>
<dbReference type="InterPro" id="IPR003594">
    <property type="entry name" value="HATPase_dom"/>
</dbReference>
<evidence type="ECO:0000259" key="9">
    <source>
        <dbReference type="PROSITE" id="PS50109"/>
    </source>
</evidence>
<dbReference type="FunFam" id="3.30.565.10:FF:000006">
    <property type="entry name" value="Sensor histidine kinase WalK"/>
    <property type="match status" value="1"/>
</dbReference>
<evidence type="ECO:0000256" key="5">
    <source>
        <dbReference type="ARBA" id="ARBA00022777"/>
    </source>
</evidence>
<keyword evidence="6" id="KW-0902">Two-component regulatory system</keyword>
<keyword evidence="8" id="KW-0812">Transmembrane</keyword>
<evidence type="ECO:0000256" key="1">
    <source>
        <dbReference type="ARBA" id="ARBA00000085"/>
    </source>
</evidence>
<dbReference type="PROSITE" id="PS51257">
    <property type="entry name" value="PROKAR_LIPOPROTEIN"/>
    <property type="match status" value="1"/>
</dbReference>
<sequence>MFGQIRYRLLLSYMVVLALILGCFAIAVRVFFTRSLTQELTDKLIDLGEGAAANARFENGHVNIENEFSILNITARHQALQWFDTKGRLIDQQGEDVLNLPLAMNRTINIQTEEKNIQAVTLPIIGSDDGKLIGYVRASQSLNDFNATLNKLDWGLTGGILIAIILSSVGGVLLTRQAMQPIEDSFQRLKQFTADASHELRSPLMAIKSNATVALKYSEGMREGDVDKFQAIVSATQQMSALTEDLLFLARTDKIPNKKKDTVNLAEILENLILQYKPEAESKQIHLQYAIGAPHLYLLGDGIQLMRLFTNLVANALHYTPDGGKIEIKAHRTGSHILVKVQDTGVGIAPENLEKIFERFWRADTSRSYHGGGSGLGLSIVRAIVQNHEGSIAVTSQLGVGSCFTVRLPVS</sequence>